<dbReference type="GO" id="GO:0005524">
    <property type="term" value="F:ATP binding"/>
    <property type="evidence" value="ECO:0007669"/>
    <property type="project" value="UniProtKB-KW"/>
</dbReference>
<dbReference type="PANTHER" id="PTHR43065">
    <property type="entry name" value="SENSOR HISTIDINE KINASE"/>
    <property type="match status" value="1"/>
</dbReference>
<dbReference type="EMBL" id="JACRIW010000110">
    <property type="protein sequence ID" value="MBI5170843.1"/>
    <property type="molecule type" value="Genomic_DNA"/>
</dbReference>
<dbReference type="InterPro" id="IPR003594">
    <property type="entry name" value="HATPase_dom"/>
</dbReference>
<keyword evidence="6" id="KW-0418">Kinase</keyword>
<protein>
    <recommendedName>
        <fullName evidence="2">histidine kinase</fullName>
        <ecNumber evidence="2">2.7.13.3</ecNumber>
    </recommendedName>
</protein>
<feature type="domain" description="PAS" evidence="11">
    <location>
        <begin position="15"/>
        <end position="59"/>
    </location>
</feature>
<evidence type="ECO:0000256" key="8">
    <source>
        <dbReference type="ARBA" id="ARBA00023012"/>
    </source>
</evidence>
<dbReference type="SMART" id="SM00388">
    <property type="entry name" value="HisKA"/>
    <property type="match status" value="1"/>
</dbReference>
<feature type="region of interest" description="Disordered" evidence="9">
    <location>
        <begin position="283"/>
        <end position="302"/>
    </location>
</feature>
<evidence type="ECO:0000256" key="2">
    <source>
        <dbReference type="ARBA" id="ARBA00012438"/>
    </source>
</evidence>
<evidence type="ECO:0000256" key="1">
    <source>
        <dbReference type="ARBA" id="ARBA00000085"/>
    </source>
</evidence>
<dbReference type="Gene3D" id="3.30.565.10">
    <property type="entry name" value="Histidine kinase-like ATPase, C-terminal domain"/>
    <property type="match status" value="1"/>
</dbReference>
<accession>A0A933SIB4</accession>
<dbReference type="EC" id="2.7.13.3" evidence="2"/>
<dbReference type="InterPro" id="IPR004358">
    <property type="entry name" value="Sig_transdc_His_kin-like_C"/>
</dbReference>
<dbReference type="SUPFAM" id="SSF47384">
    <property type="entry name" value="Homodimeric domain of signal transducing histidine kinase"/>
    <property type="match status" value="1"/>
</dbReference>
<dbReference type="PANTHER" id="PTHR43065:SF10">
    <property type="entry name" value="PEROXIDE STRESS-ACTIVATED HISTIDINE KINASE MAK3"/>
    <property type="match status" value="1"/>
</dbReference>
<name>A0A933SIB4_UNCEI</name>
<dbReference type="Gene3D" id="1.10.287.130">
    <property type="match status" value="1"/>
</dbReference>
<evidence type="ECO:0000256" key="3">
    <source>
        <dbReference type="ARBA" id="ARBA00022553"/>
    </source>
</evidence>
<feature type="domain" description="Histidine kinase" evidence="10">
    <location>
        <begin position="146"/>
        <end position="379"/>
    </location>
</feature>
<evidence type="ECO:0000313" key="12">
    <source>
        <dbReference type="EMBL" id="MBI5170843.1"/>
    </source>
</evidence>
<dbReference type="GO" id="GO:0000155">
    <property type="term" value="F:phosphorelay sensor kinase activity"/>
    <property type="evidence" value="ECO:0007669"/>
    <property type="project" value="InterPro"/>
</dbReference>
<dbReference type="PROSITE" id="PS50112">
    <property type="entry name" value="PAS"/>
    <property type="match status" value="1"/>
</dbReference>
<dbReference type="InterPro" id="IPR003661">
    <property type="entry name" value="HisK_dim/P_dom"/>
</dbReference>
<gene>
    <name evidence="12" type="ORF">HZA61_15245</name>
</gene>
<keyword evidence="5" id="KW-0547">Nucleotide-binding</keyword>
<dbReference type="InterPro" id="IPR000014">
    <property type="entry name" value="PAS"/>
</dbReference>
<dbReference type="PRINTS" id="PR00344">
    <property type="entry name" value="BCTRLSENSOR"/>
</dbReference>
<evidence type="ECO:0000256" key="4">
    <source>
        <dbReference type="ARBA" id="ARBA00022679"/>
    </source>
</evidence>
<sequence>MPKPTPQRASGAPPTDALIQALMEDAEAGALLVEPSGHVARSNPSAERLFGLGAAKLLGAAAADVVRTVVAGDDVVREAFRTAQGEREAVLQTANGGEVPVRVRTYRFGKPPWVLVTLHDLTQMRRMQQELRRHERLATLGQLSAGVAHEIRNPLAGIGTSAQVLLKRFEPRDERARFAQVILEEVARLDRIVTSLLQYARPRTPELRSSHLSECVDKVIALAADRIAQAQLRLETQVAPKLAPLYIDPDLVTQVMLNVTINAIQAMPTGGTLRFEVAKVRRKAPPRGPGRRADDHGARRAGGPGWIEYQQVRVIDTGVGIPRGVLAKMFDPFFTTKSTGTGLGLSISQTIMQEHGGSIAVDSREGRGTTVLLNFPLEKRNGERRQHDARTERPDAAHRR</sequence>
<dbReference type="SMART" id="SM00387">
    <property type="entry name" value="HATPase_c"/>
    <property type="match status" value="1"/>
</dbReference>
<dbReference type="InterPro" id="IPR036890">
    <property type="entry name" value="HATPase_C_sf"/>
</dbReference>
<organism evidence="12 13">
    <name type="scientific">Eiseniibacteriota bacterium</name>
    <dbReference type="NCBI Taxonomy" id="2212470"/>
    <lineage>
        <taxon>Bacteria</taxon>
        <taxon>Candidatus Eiseniibacteriota</taxon>
    </lineage>
</organism>
<dbReference type="NCBIfam" id="TIGR00229">
    <property type="entry name" value="sensory_box"/>
    <property type="match status" value="1"/>
</dbReference>
<feature type="region of interest" description="Disordered" evidence="9">
    <location>
        <begin position="377"/>
        <end position="400"/>
    </location>
</feature>
<keyword evidence="7" id="KW-0067">ATP-binding</keyword>
<evidence type="ECO:0000256" key="5">
    <source>
        <dbReference type="ARBA" id="ARBA00022741"/>
    </source>
</evidence>
<reference evidence="12" key="1">
    <citation type="submission" date="2020-07" db="EMBL/GenBank/DDBJ databases">
        <title>Huge and variable diversity of episymbiotic CPR bacteria and DPANN archaea in groundwater ecosystems.</title>
        <authorList>
            <person name="He C.Y."/>
            <person name="Keren R."/>
            <person name="Whittaker M."/>
            <person name="Farag I.F."/>
            <person name="Doudna J."/>
            <person name="Cate J.H.D."/>
            <person name="Banfield J.F."/>
        </authorList>
    </citation>
    <scope>NUCLEOTIDE SEQUENCE</scope>
    <source>
        <strain evidence="12">NC_groundwater_1813_Pr3_B-0.1um_71_17</strain>
    </source>
</reference>
<dbReference type="Pfam" id="PF00512">
    <property type="entry name" value="HisKA"/>
    <property type="match status" value="1"/>
</dbReference>
<dbReference type="SUPFAM" id="SSF55785">
    <property type="entry name" value="PYP-like sensor domain (PAS domain)"/>
    <property type="match status" value="1"/>
</dbReference>
<dbReference type="SUPFAM" id="SSF55874">
    <property type="entry name" value="ATPase domain of HSP90 chaperone/DNA topoisomerase II/histidine kinase"/>
    <property type="match status" value="1"/>
</dbReference>
<dbReference type="InterPro" id="IPR035965">
    <property type="entry name" value="PAS-like_dom_sf"/>
</dbReference>
<dbReference type="InterPro" id="IPR013656">
    <property type="entry name" value="PAS_4"/>
</dbReference>
<comment type="catalytic activity">
    <reaction evidence="1">
        <text>ATP + protein L-histidine = ADP + protein N-phospho-L-histidine.</text>
        <dbReference type="EC" id="2.7.13.3"/>
    </reaction>
</comment>
<dbReference type="Proteomes" id="UP000696931">
    <property type="component" value="Unassembled WGS sequence"/>
</dbReference>
<dbReference type="InterPro" id="IPR005467">
    <property type="entry name" value="His_kinase_dom"/>
</dbReference>
<evidence type="ECO:0000259" key="11">
    <source>
        <dbReference type="PROSITE" id="PS50112"/>
    </source>
</evidence>
<dbReference type="Gene3D" id="3.30.450.20">
    <property type="entry name" value="PAS domain"/>
    <property type="match status" value="1"/>
</dbReference>
<keyword evidence="8" id="KW-0902">Two-component regulatory system</keyword>
<proteinExistence type="predicted"/>
<evidence type="ECO:0000259" key="10">
    <source>
        <dbReference type="PROSITE" id="PS50109"/>
    </source>
</evidence>
<keyword evidence="4" id="KW-0808">Transferase</keyword>
<dbReference type="Pfam" id="PF08448">
    <property type="entry name" value="PAS_4"/>
    <property type="match status" value="1"/>
</dbReference>
<dbReference type="Pfam" id="PF02518">
    <property type="entry name" value="HATPase_c"/>
    <property type="match status" value="1"/>
</dbReference>
<evidence type="ECO:0000256" key="6">
    <source>
        <dbReference type="ARBA" id="ARBA00022777"/>
    </source>
</evidence>
<keyword evidence="3" id="KW-0597">Phosphoprotein</keyword>
<dbReference type="AlphaFoldDB" id="A0A933SIB4"/>
<dbReference type="PROSITE" id="PS50109">
    <property type="entry name" value="HIS_KIN"/>
    <property type="match status" value="1"/>
</dbReference>
<evidence type="ECO:0000256" key="9">
    <source>
        <dbReference type="SAM" id="MobiDB-lite"/>
    </source>
</evidence>
<evidence type="ECO:0000313" key="13">
    <source>
        <dbReference type="Proteomes" id="UP000696931"/>
    </source>
</evidence>
<evidence type="ECO:0000256" key="7">
    <source>
        <dbReference type="ARBA" id="ARBA00022840"/>
    </source>
</evidence>
<comment type="caution">
    <text evidence="12">The sequence shown here is derived from an EMBL/GenBank/DDBJ whole genome shotgun (WGS) entry which is preliminary data.</text>
</comment>
<dbReference type="CDD" id="cd00082">
    <property type="entry name" value="HisKA"/>
    <property type="match status" value="1"/>
</dbReference>
<dbReference type="InterPro" id="IPR036097">
    <property type="entry name" value="HisK_dim/P_sf"/>
</dbReference>